<evidence type="ECO:0000256" key="1">
    <source>
        <dbReference type="SAM" id="MobiDB-lite"/>
    </source>
</evidence>
<dbReference type="RefSeq" id="WP_184213365.1">
    <property type="nucleotide sequence ID" value="NZ_JACHIF010000020.1"/>
</dbReference>
<proteinExistence type="predicted"/>
<dbReference type="EMBL" id="JACHIF010000020">
    <property type="protein sequence ID" value="MBB5040617.1"/>
    <property type="molecule type" value="Genomic_DNA"/>
</dbReference>
<gene>
    <name evidence="2" type="ORF">HNQ64_004909</name>
</gene>
<evidence type="ECO:0000313" key="3">
    <source>
        <dbReference type="Proteomes" id="UP000534294"/>
    </source>
</evidence>
<dbReference type="AlphaFoldDB" id="A0A7W7YR27"/>
<keyword evidence="3" id="KW-1185">Reference proteome</keyword>
<organism evidence="2 3">
    <name type="scientific">Prosthecobacter dejongeii</name>
    <dbReference type="NCBI Taxonomy" id="48465"/>
    <lineage>
        <taxon>Bacteria</taxon>
        <taxon>Pseudomonadati</taxon>
        <taxon>Verrucomicrobiota</taxon>
        <taxon>Verrucomicrobiia</taxon>
        <taxon>Verrucomicrobiales</taxon>
        <taxon>Verrucomicrobiaceae</taxon>
        <taxon>Prosthecobacter</taxon>
    </lineage>
</organism>
<comment type="caution">
    <text evidence="2">The sequence shown here is derived from an EMBL/GenBank/DDBJ whole genome shotgun (WGS) entry which is preliminary data.</text>
</comment>
<accession>A0A7W7YR27</accession>
<evidence type="ECO:0000313" key="2">
    <source>
        <dbReference type="EMBL" id="MBB5040617.1"/>
    </source>
</evidence>
<reference evidence="2 3" key="1">
    <citation type="submission" date="2020-08" db="EMBL/GenBank/DDBJ databases">
        <title>Genomic Encyclopedia of Type Strains, Phase IV (KMG-IV): sequencing the most valuable type-strain genomes for metagenomic binning, comparative biology and taxonomic classification.</title>
        <authorList>
            <person name="Goeker M."/>
        </authorList>
    </citation>
    <scope>NUCLEOTIDE SEQUENCE [LARGE SCALE GENOMIC DNA]</scope>
    <source>
        <strain evidence="2 3">DSM 12251</strain>
    </source>
</reference>
<dbReference type="Proteomes" id="UP000534294">
    <property type="component" value="Unassembled WGS sequence"/>
</dbReference>
<name>A0A7W7YR27_9BACT</name>
<protein>
    <submittedName>
        <fullName evidence="2">Uncharacterized protein</fullName>
    </submittedName>
</protein>
<sequence>MSLYLPLPSPRIGQRQAAEPRQPRTQHRQACYGPLIIEYTCTDTRADGETDREVRHIYLHPTTPADRTSPEACLHHALTTLMTAHHITYDELIENAPHRHQP</sequence>
<feature type="region of interest" description="Disordered" evidence="1">
    <location>
        <begin position="1"/>
        <end position="29"/>
    </location>
</feature>